<dbReference type="EMBL" id="CP000159">
    <property type="protein sequence ID" value="ABC43968.1"/>
    <property type="molecule type" value="Genomic_DNA"/>
</dbReference>
<protein>
    <submittedName>
        <fullName evidence="2">Uncharacterized protein</fullName>
    </submittedName>
</protein>
<sequence>MSPLRLSVRGAQRSRQGGVVLTDIDIGFNDWAVILLKAGLAAFPVAIIAVLLYFVLTIAGTALVGGIGG</sequence>
<evidence type="ECO:0000256" key="1">
    <source>
        <dbReference type="SAM" id="Phobius"/>
    </source>
</evidence>
<keyword evidence="1" id="KW-0812">Transmembrane</keyword>
<dbReference type="EnsemblBacteria" id="ABC43968">
    <property type="protein sequence ID" value="ABC43968"/>
    <property type="gene ID" value="SRU_0699"/>
</dbReference>
<proteinExistence type="predicted"/>
<dbReference type="Proteomes" id="UP000008674">
    <property type="component" value="Chromosome"/>
</dbReference>
<accession>Q2S4P4</accession>
<keyword evidence="1" id="KW-1133">Transmembrane helix</keyword>
<name>Q2S4P4_SALRD</name>
<dbReference type="RefSeq" id="WP_011403470.1">
    <property type="nucleotide sequence ID" value="NC_007677.1"/>
</dbReference>
<organism evidence="2 3">
    <name type="scientific">Salinibacter ruber (strain DSM 13855 / M31)</name>
    <dbReference type="NCBI Taxonomy" id="309807"/>
    <lineage>
        <taxon>Bacteria</taxon>
        <taxon>Pseudomonadati</taxon>
        <taxon>Rhodothermota</taxon>
        <taxon>Rhodothermia</taxon>
        <taxon>Rhodothermales</taxon>
        <taxon>Salinibacteraceae</taxon>
        <taxon>Salinibacter</taxon>
    </lineage>
</organism>
<reference evidence="2 3" key="1">
    <citation type="journal article" date="2005" name="Proc. Natl. Acad. Sci. U.S.A.">
        <title>The genome of Salinibacter ruber: convergence and gene exchange among hyperhalophilic bacteria and archaea.</title>
        <authorList>
            <person name="Mongodin E.F."/>
            <person name="Nelson K.E."/>
            <person name="Daugherty S."/>
            <person name="Deboy R.T."/>
            <person name="Wister J."/>
            <person name="Khouri H."/>
            <person name="Weidman J."/>
            <person name="Walsh D.A."/>
            <person name="Papke R.T."/>
            <person name="Sanchez Perez G."/>
            <person name="Sharma A.K."/>
            <person name="Nesbo C.L."/>
            <person name="MacLeod D."/>
            <person name="Bapteste E."/>
            <person name="Doolittle W.F."/>
            <person name="Charlebois R.L."/>
            <person name="Legault B."/>
            <person name="Rodriguez-Valera F."/>
        </authorList>
    </citation>
    <scope>NUCLEOTIDE SEQUENCE [LARGE SCALE GENOMIC DNA]</scope>
    <source>
        <strain evidence="3">DSM 13855 / CECT 5946 / M31</strain>
    </source>
</reference>
<gene>
    <name evidence="2" type="ordered locus">SRU_0699</name>
</gene>
<keyword evidence="1" id="KW-0472">Membrane</keyword>
<feature type="transmembrane region" description="Helical" evidence="1">
    <location>
        <begin position="41"/>
        <end position="64"/>
    </location>
</feature>
<evidence type="ECO:0000313" key="3">
    <source>
        <dbReference type="Proteomes" id="UP000008674"/>
    </source>
</evidence>
<evidence type="ECO:0000313" key="2">
    <source>
        <dbReference type="EMBL" id="ABC43968.1"/>
    </source>
</evidence>
<dbReference type="HOGENOM" id="CLU_2773516_0_0_10"/>
<keyword evidence="3" id="KW-1185">Reference proteome</keyword>
<dbReference type="AlphaFoldDB" id="Q2S4P4"/>
<dbReference type="KEGG" id="sru:SRU_0699"/>